<evidence type="ECO:0000259" key="14">
    <source>
        <dbReference type="Pfam" id="PF13735"/>
    </source>
</evidence>
<dbReference type="KEGG" id="wna:KA717_37910"/>
<evidence type="ECO:0000256" key="9">
    <source>
        <dbReference type="ARBA" id="ARBA00022842"/>
    </source>
</evidence>
<dbReference type="Proteomes" id="UP001065613">
    <property type="component" value="Chromosome"/>
</dbReference>
<keyword evidence="6" id="KW-0548">Nucleotidyltransferase</keyword>
<evidence type="ECO:0000256" key="3">
    <source>
        <dbReference type="ARBA" id="ARBA00022555"/>
    </source>
</evidence>
<comment type="similarity">
    <text evidence="2 11">Belongs to the tRNA nucleotidyltransferase/poly(A) polymerase family.</text>
</comment>
<keyword evidence="8" id="KW-0547">Nucleotide-binding</keyword>
<dbReference type="GO" id="GO:0008033">
    <property type="term" value="P:tRNA processing"/>
    <property type="evidence" value="ECO:0007669"/>
    <property type="project" value="UniProtKB-KW"/>
</dbReference>
<organism evidence="15">
    <name type="scientific">Woronichinia naegeliana WA131</name>
    <dbReference type="NCBI Taxonomy" id="2824559"/>
    <lineage>
        <taxon>Bacteria</taxon>
        <taxon>Bacillati</taxon>
        <taxon>Cyanobacteriota</taxon>
        <taxon>Cyanophyceae</taxon>
        <taxon>Synechococcales</taxon>
        <taxon>Coelosphaeriaceae</taxon>
        <taxon>Woronichinia</taxon>
    </lineage>
</organism>
<name>A0A977KWD1_9CYAN</name>
<evidence type="ECO:0000256" key="7">
    <source>
        <dbReference type="ARBA" id="ARBA00022723"/>
    </source>
</evidence>
<dbReference type="Pfam" id="PF12627">
    <property type="entry name" value="PolyA_pol_RNAbd"/>
    <property type="match status" value="1"/>
</dbReference>
<evidence type="ECO:0000256" key="11">
    <source>
        <dbReference type="RuleBase" id="RU003953"/>
    </source>
</evidence>
<keyword evidence="9" id="KW-0460">Magnesium</keyword>
<dbReference type="InterPro" id="IPR050124">
    <property type="entry name" value="tRNA_CCA-adding_enzyme"/>
</dbReference>
<dbReference type="GO" id="GO:0016779">
    <property type="term" value="F:nucleotidyltransferase activity"/>
    <property type="evidence" value="ECO:0007669"/>
    <property type="project" value="UniProtKB-KW"/>
</dbReference>
<dbReference type="Pfam" id="PF01743">
    <property type="entry name" value="PolyA_pol"/>
    <property type="match status" value="1"/>
</dbReference>
<dbReference type="GO" id="GO:0000049">
    <property type="term" value="F:tRNA binding"/>
    <property type="evidence" value="ECO:0007669"/>
    <property type="project" value="UniProtKB-KW"/>
</dbReference>
<accession>A0A977KWD1</accession>
<evidence type="ECO:0000256" key="8">
    <source>
        <dbReference type="ARBA" id="ARBA00022741"/>
    </source>
</evidence>
<dbReference type="SUPFAM" id="SSF81301">
    <property type="entry name" value="Nucleotidyltransferase"/>
    <property type="match status" value="1"/>
</dbReference>
<dbReference type="SUPFAM" id="SSF81891">
    <property type="entry name" value="Poly A polymerase C-terminal region-like"/>
    <property type="match status" value="1"/>
</dbReference>
<dbReference type="InterPro" id="IPR002646">
    <property type="entry name" value="PolA_pol_head_dom"/>
</dbReference>
<dbReference type="InterPro" id="IPR032828">
    <property type="entry name" value="PolyA_RNA-bd"/>
</dbReference>
<dbReference type="GO" id="GO:0046872">
    <property type="term" value="F:metal ion binding"/>
    <property type="evidence" value="ECO:0007669"/>
    <property type="project" value="UniProtKB-KW"/>
</dbReference>
<dbReference type="Gene3D" id="1.10.3090.10">
    <property type="entry name" value="cca-adding enzyme, domain 2"/>
    <property type="match status" value="1"/>
</dbReference>
<keyword evidence="10 11" id="KW-0694">RNA-binding</keyword>
<dbReference type="InterPro" id="IPR032810">
    <property type="entry name" value="CCA-adding_enz_C"/>
</dbReference>
<feature type="domain" description="CCA-adding enzyme C-terminal" evidence="14">
    <location>
        <begin position="259"/>
        <end position="402"/>
    </location>
</feature>
<evidence type="ECO:0000313" key="15">
    <source>
        <dbReference type="EMBL" id="UXE61112.1"/>
    </source>
</evidence>
<evidence type="ECO:0000256" key="1">
    <source>
        <dbReference type="ARBA" id="ARBA00001946"/>
    </source>
</evidence>
<dbReference type="EMBL" id="CP073041">
    <property type="protein sequence ID" value="UXE61112.1"/>
    <property type="molecule type" value="Genomic_DNA"/>
</dbReference>
<reference evidence="15" key="1">
    <citation type="submission" date="2021-04" db="EMBL/GenBank/DDBJ databases">
        <title>Genome sequence of Woronichinia naegeliana from Washington state freshwater lake bloom.</title>
        <authorList>
            <person name="Dreher T.W."/>
        </authorList>
    </citation>
    <scope>NUCLEOTIDE SEQUENCE</scope>
    <source>
        <strain evidence="15">WA131</strain>
    </source>
</reference>
<evidence type="ECO:0000256" key="4">
    <source>
        <dbReference type="ARBA" id="ARBA00022679"/>
    </source>
</evidence>
<evidence type="ECO:0000256" key="10">
    <source>
        <dbReference type="ARBA" id="ARBA00022884"/>
    </source>
</evidence>
<feature type="domain" description="Poly A polymerase head" evidence="12">
    <location>
        <begin position="22"/>
        <end position="133"/>
    </location>
</feature>
<keyword evidence="5" id="KW-0819">tRNA processing</keyword>
<feature type="domain" description="tRNA nucleotidyltransferase/poly(A) polymerase RNA and SrmB- binding" evidence="13">
    <location>
        <begin position="160"/>
        <end position="219"/>
    </location>
</feature>
<keyword evidence="4 11" id="KW-0808">Transferase</keyword>
<dbReference type="CDD" id="cd05398">
    <property type="entry name" value="NT_ClassII-CCAase"/>
    <property type="match status" value="1"/>
</dbReference>
<evidence type="ECO:0000256" key="6">
    <source>
        <dbReference type="ARBA" id="ARBA00022695"/>
    </source>
</evidence>
<protein>
    <submittedName>
        <fullName evidence="15">CCA tRNA nucleotidyltransferase</fullName>
    </submittedName>
</protein>
<evidence type="ECO:0000259" key="12">
    <source>
        <dbReference type="Pfam" id="PF01743"/>
    </source>
</evidence>
<dbReference type="InterPro" id="IPR043519">
    <property type="entry name" value="NT_sf"/>
</dbReference>
<comment type="cofactor">
    <cofactor evidence="1">
        <name>Mg(2+)</name>
        <dbReference type="ChEBI" id="CHEBI:18420"/>
    </cofactor>
</comment>
<dbReference type="Pfam" id="PF13735">
    <property type="entry name" value="tRNA_NucTran2_2"/>
    <property type="match status" value="1"/>
</dbReference>
<dbReference type="PANTHER" id="PTHR47545:SF2">
    <property type="entry name" value="CC-ADDING TRNA NUCLEOTIDYLTRANSFERASE"/>
    <property type="match status" value="1"/>
</dbReference>
<evidence type="ECO:0000256" key="5">
    <source>
        <dbReference type="ARBA" id="ARBA00022694"/>
    </source>
</evidence>
<proteinExistence type="inferred from homology"/>
<dbReference type="PANTHER" id="PTHR47545">
    <property type="entry name" value="MULTIFUNCTIONAL CCA PROTEIN"/>
    <property type="match status" value="1"/>
</dbReference>
<evidence type="ECO:0000256" key="2">
    <source>
        <dbReference type="ARBA" id="ARBA00007265"/>
    </source>
</evidence>
<gene>
    <name evidence="15" type="ORF">KA717_37910</name>
</gene>
<dbReference type="Gene3D" id="3.30.460.10">
    <property type="entry name" value="Beta Polymerase, domain 2"/>
    <property type="match status" value="1"/>
</dbReference>
<keyword evidence="3" id="KW-0820">tRNA-binding</keyword>
<dbReference type="GO" id="GO:0000166">
    <property type="term" value="F:nucleotide binding"/>
    <property type="evidence" value="ECO:0007669"/>
    <property type="project" value="UniProtKB-KW"/>
</dbReference>
<sequence length="415" mass="46942">MTQLPPLRQQLPFDLIWLPSQAYLVGGAVRDAILGRRREYLDWDFVIPEKAVETARAIAEHYQAGFVVLDKARQIARVVFPQGTVDFALQEGQTLEQDLQRRDFTINAIAYNLHQERLIDPLNGVKDLKKRLLKMVSARNLADDPLRLLRAYRQAAQLQFAIDPTTRETIQDLARLIKGVAAERVQSELNYLLSSPRGNQWLLAAWQDGLLKVWFPQVDLDTLNIICRIDLALATVKATLSVEERLVFAQALGKKSMATAKLASLVTRDLLQAEIQLETLKYSRQEIRAVCSVLKGYVWLTQISSLPSLREQYFFFLEMGKYLPILILFALANGSEQSLIFELLAKYLDPQNAVAHPRALISGNDLIQKLKLKPSPIIGKLLTEIQVAHIEGKVASVQEALIYGEFLIQNQTSLF</sequence>
<dbReference type="AlphaFoldDB" id="A0A977KWD1"/>
<evidence type="ECO:0000259" key="13">
    <source>
        <dbReference type="Pfam" id="PF12627"/>
    </source>
</evidence>
<keyword evidence="7" id="KW-0479">Metal-binding</keyword>